<feature type="transmembrane region" description="Helical" evidence="2">
    <location>
        <begin position="126"/>
        <end position="148"/>
    </location>
</feature>
<dbReference type="PANTHER" id="PTHR35788:SF1">
    <property type="entry name" value="EXPORTED PROTEIN"/>
    <property type="match status" value="1"/>
</dbReference>
<dbReference type="InterPro" id="IPR022029">
    <property type="entry name" value="YoaR-like_PG-bd"/>
</dbReference>
<evidence type="ECO:0000256" key="1">
    <source>
        <dbReference type="SAM" id="MobiDB-lite"/>
    </source>
</evidence>
<dbReference type="InterPro" id="IPR007391">
    <property type="entry name" value="Vancomycin_resist_VanW"/>
</dbReference>
<dbReference type="Proteomes" id="UP000470470">
    <property type="component" value="Unassembled WGS sequence"/>
</dbReference>
<name>A0A7K3WJY7_9ACTN</name>
<keyword evidence="2" id="KW-0472">Membrane</keyword>
<feature type="domain" description="YoaR-like putative peptidoglycan binding" evidence="3">
    <location>
        <begin position="204"/>
        <end position="304"/>
    </location>
</feature>
<dbReference type="EMBL" id="JAAGWK010000031">
    <property type="protein sequence ID" value="NEL56189.1"/>
    <property type="molecule type" value="Genomic_DNA"/>
</dbReference>
<feature type="compositionally biased region" description="Pro residues" evidence="1">
    <location>
        <begin position="683"/>
        <end position="699"/>
    </location>
</feature>
<evidence type="ECO:0000313" key="4">
    <source>
        <dbReference type="EMBL" id="NEL56189.1"/>
    </source>
</evidence>
<organism evidence="4 5">
    <name type="scientific">Goekera deserti</name>
    <dbReference type="NCBI Taxonomy" id="2497753"/>
    <lineage>
        <taxon>Bacteria</taxon>
        <taxon>Bacillati</taxon>
        <taxon>Actinomycetota</taxon>
        <taxon>Actinomycetes</taxon>
        <taxon>Geodermatophilales</taxon>
        <taxon>Geodermatophilaceae</taxon>
        <taxon>Goekera</taxon>
    </lineage>
</organism>
<dbReference type="Pfam" id="PF04294">
    <property type="entry name" value="VanW"/>
    <property type="match status" value="1"/>
</dbReference>
<feature type="region of interest" description="Disordered" evidence="1">
    <location>
        <begin position="1"/>
        <end position="124"/>
    </location>
</feature>
<keyword evidence="2" id="KW-0812">Transmembrane</keyword>
<feature type="region of interest" description="Disordered" evidence="1">
    <location>
        <begin position="682"/>
        <end position="712"/>
    </location>
</feature>
<accession>A0A7K3WJY7</accession>
<keyword evidence="5" id="KW-1185">Reference proteome</keyword>
<sequence length="712" mass="72928">MPVAAQSPPRATVPRSAPSPEPADRPAEPTVAATTDPSRDPSPAEAPADDPWAPSGAVAGPADDPADAPTQEQPVMGGPVAGHAPRPDGHGAAGHGAAGGDSTPPGDGDGAPGGTGDRPGPRRRRAAVLVPAGAVLALALVYGVDLLVAGSDVPRNTVVAGVPIGGLSPAAAASALEEQLAPRVTAEHVLMADDVEAALSPATAGITLDVPGTVDAAGDQPLNPWTRLTSLFTDHDVEPVITEDETALAAQVDRVAETVDRAPVDATITIEDTTPELVEPVDGRTLDRPGSIAAIEEALASGGDPDIPIRLPVDTTPVRVDADEAARVLADTVTPALSAPVTVTGTGDDTSVEVPVDAIAAALTFTPGDDGTLGVALDPAQLQESLGDELGEFGAPAQDARFEVTGDAIRVVPSVDGTGVDPAALAGTLLPVLREPAPREVTAQLGPVPAAFTTEQAQALGITEKVSSFSTNFTNTASGTNIRVVAEEVDGAVVKPGETFSLNGFTGPRGTAEGYVSAGVINNGEFTQAVGGGISQFATTMFNAVFFAGLEDVFHKPHSYYISRYPAGREATVYYDSIDLKWRNDSPAGIYVQATWVPGTITVTFWGTKRFDIESSTSERFNLRQPVVQEKPDDGSCASQGGSTGFDVVVTRTFNDPATGAEIRRQDFRTRYAAEPVIRCVPVPAPAPDPAGTVPPAPGGPAGRRPPRPARR</sequence>
<evidence type="ECO:0000256" key="2">
    <source>
        <dbReference type="SAM" id="Phobius"/>
    </source>
</evidence>
<dbReference type="PANTHER" id="PTHR35788">
    <property type="entry name" value="EXPORTED PROTEIN-RELATED"/>
    <property type="match status" value="1"/>
</dbReference>
<evidence type="ECO:0000313" key="5">
    <source>
        <dbReference type="Proteomes" id="UP000470470"/>
    </source>
</evidence>
<keyword evidence="2" id="KW-1133">Transmembrane helix</keyword>
<dbReference type="Pfam" id="PF12229">
    <property type="entry name" value="PG_binding_4"/>
    <property type="match status" value="2"/>
</dbReference>
<reference evidence="4 5" key="1">
    <citation type="submission" date="2020-02" db="EMBL/GenBank/DDBJ databases">
        <title>The whole genome sequence of CPCC 205119.</title>
        <authorList>
            <person name="Jiang Z."/>
        </authorList>
    </citation>
    <scope>NUCLEOTIDE SEQUENCE [LARGE SCALE GENOMIC DNA]</scope>
    <source>
        <strain evidence="4 5">CPCC 205119</strain>
    </source>
</reference>
<feature type="compositionally biased region" description="Gly residues" evidence="1">
    <location>
        <begin position="107"/>
        <end position="117"/>
    </location>
</feature>
<dbReference type="InterPro" id="IPR052913">
    <property type="entry name" value="Glycopeptide_resist_protein"/>
</dbReference>
<proteinExistence type="predicted"/>
<protein>
    <submittedName>
        <fullName evidence="4">Vanomycin resistance protein VanB</fullName>
    </submittedName>
</protein>
<feature type="compositionally biased region" description="Low complexity" evidence="1">
    <location>
        <begin position="41"/>
        <end position="69"/>
    </location>
</feature>
<comment type="caution">
    <text evidence="4">The sequence shown here is derived from an EMBL/GenBank/DDBJ whole genome shotgun (WGS) entry which is preliminary data.</text>
</comment>
<gene>
    <name evidence="4" type="ORF">G1H19_19630</name>
</gene>
<dbReference type="AlphaFoldDB" id="A0A7K3WJY7"/>
<feature type="domain" description="YoaR-like putative peptidoglycan binding" evidence="3">
    <location>
        <begin position="363"/>
        <end position="440"/>
    </location>
</feature>
<evidence type="ECO:0000259" key="3">
    <source>
        <dbReference type="Pfam" id="PF12229"/>
    </source>
</evidence>